<keyword evidence="6 17" id="KW-0031">Aminopeptidase</keyword>
<dbReference type="CDD" id="cd09602">
    <property type="entry name" value="M1_APN"/>
    <property type="match status" value="1"/>
</dbReference>
<dbReference type="Gene3D" id="2.60.40.1730">
    <property type="entry name" value="tricorn interacting facor f3 domain"/>
    <property type="match status" value="1"/>
</dbReference>
<dbReference type="NCBIfam" id="TIGR02412">
    <property type="entry name" value="pepN_strep_liv"/>
    <property type="match status" value="1"/>
</dbReference>
<dbReference type="GO" id="GO:0070006">
    <property type="term" value="F:metalloaminopeptidase activity"/>
    <property type="evidence" value="ECO:0007669"/>
    <property type="project" value="TreeGrafter"/>
</dbReference>
<dbReference type="InterPro" id="IPR045357">
    <property type="entry name" value="Aminopeptidase_N-like_N"/>
</dbReference>
<dbReference type="GO" id="GO:0043171">
    <property type="term" value="P:peptide catabolic process"/>
    <property type="evidence" value="ECO:0007669"/>
    <property type="project" value="TreeGrafter"/>
</dbReference>
<evidence type="ECO:0000313" key="18">
    <source>
        <dbReference type="Proteomes" id="UP000190037"/>
    </source>
</evidence>
<dbReference type="InterPro" id="IPR014782">
    <property type="entry name" value="Peptidase_M1_dom"/>
</dbReference>
<feature type="domain" description="Aminopeptidase N-like N-terminal" evidence="16">
    <location>
        <begin position="114"/>
        <end position="192"/>
    </location>
</feature>
<dbReference type="InterPro" id="IPR042097">
    <property type="entry name" value="Aminopeptidase_N-like_N_sf"/>
</dbReference>
<evidence type="ECO:0000259" key="15">
    <source>
        <dbReference type="Pfam" id="PF11838"/>
    </source>
</evidence>
<dbReference type="PANTHER" id="PTHR11533">
    <property type="entry name" value="PROTEASE M1 ZINC METALLOPROTEASE"/>
    <property type="match status" value="1"/>
</dbReference>
<dbReference type="OrthoDB" id="100605at2"/>
<dbReference type="GO" id="GO:0006508">
    <property type="term" value="P:proteolysis"/>
    <property type="evidence" value="ECO:0007669"/>
    <property type="project" value="UniProtKB-KW"/>
</dbReference>
<dbReference type="InterPro" id="IPR027268">
    <property type="entry name" value="Peptidase_M4/M1_CTD_sf"/>
</dbReference>
<evidence type="ECO:0000256" key="13">
    <source>
        <dbReference type="ARBA" id="ARBA00031533"/>
    </source>
</evidence>
<dbReference type="InterPro" id="IPR024571">
    <property type="entry name" value="ERAP1-like_C_dom"/>
</dbReference>
<dbReference type="InterPro" id="IPR001930">
    <property type="entry name" value="Peptidase_M1"/>
</dbReference>
<keyword evidence="8" id="KW-0479">Metal-binding</keyword>
<protein>
    <recommendedName>
        <fullName evidence="5">Aminopeptidase N</fullName>
        <ecNumber evidence="4">3.4.11.2</ecNumber>
    </recommendedName>
    <alternativeName>
        <fullName evidence="12">Alanine aminopeptidase</fullName>
    </alternativeName>
    <alternativeName>
        <fullName evidence="13">Lysyl aminopeptidase</fullName>
    </alternativeName>
</protein>
<evidence type="ECO:0000256" key="7">
    <source>
        <dbReference type="ARBA" id="ARBA00022670"/>
    </source>
</evidence>
<comment type="caution">
    <text evidence="17">The sequence shown here is derived from an EMBL/GenBank/DDBJ whole genome shotgun (WGS) entry which is preliminary data.</text>
</comment>
<keyword evidence="18" id="KW-1185">Reference proteome</keyword>
<dbReference type="InterPro" id="IPR012778">
    <property type="entry name" value="Pept_M1_aminopeptidase"/>
</dbReference>
<dbReference type="Pfam" id="PF11838">
    <property type="entry name" value="ERAP1_C"/>
    <property type="match status" value="1"/>
</dbReference>
<dbReference type="FunFam" id="2.60.40.1730:FF:000010">
    <property type="entry name" value="Putative aminopeptidase N"/>
    <property type="match status" value="1"/>
</dbReference>
<dbReference type="SUPFAM" id="SSF55486">
    <property type="entry name" value="Metalloproteases ('zincins'), catalytic domain"/>
    <property type="match status" value="1"/>
</dbReference>
<dbReference type="GO" id="GO:0008270">
    <property type="term" value="F:zinc ion binding"/>
    <property type="evidence" value="ECO:0007669"/>
    <property type="project" value="InterPro"/>
</dbReference>
<evidence type="ECO:0000259" key="16">
    <source>
        <dbReference type="Pfam" id="PF17900"/>
    </source>
</evidence>
<name>A0A1T3P1D1_9ACTN</name>
<evidence type="ECO:0000256" key="8">
    <source>
        <dbReference type="ARBA" id="ARBA00022723"/>
    </source>
</evidence>
<dbReference type="GO" id="GO:0016020">
    <property type="term" value="C:membrane"/>
    <property type="evidence" value="ECO:0007669"/>
    <property type="project" value="TreeGrafter"/>
</dbReference>
<keyword evidence="11" id="KW-0482">Metalloprotease</keyword>
<dbReference type="AlphaFoldDB" id="A0A1T3P1D1"/>
<accession>A0A1T3P1D1</accession>
<dbReference type="EC" id="3.4.11.2" evidence="4"/>
<keyword evidence="7" id="KW-0645">Protease</keyword>
<dbReference type="Proteomes" id="UP000190037">
    <property type="component" value="Unassembled WGS sequence"/>
</dbReference>
<evidence type="ECO:0000256" key="1">
    <source>
        <dbReference type="ARBA" id="ARBA00000098"/>
    </source>
</evidence>
<dbReference type="GO" id="GO:0042277">
    <property type="term" value="F:peptide binding"/>
    <property type="evidence" value="ECO:0007669"/>
    <property type="project" value="TreeGrafter"/>
</dbReference>
<evidence type="ECO:0000256" key="5">
    <source>
        <dbReference type="ARBA" id="ARBA00015611"/>
    </source>
</evidence>
<keyword evidence="10" id="KW-0862">Zinc</keyword>
<evidence type="ECO:0000256" key="10">
    <source>
        <dbReference type="ARBA" id="ARBA00022833"/>
    </source>
</evidence>
<dbReference type="GO" id="GO:0016285">
    <property type="term" value="F:alanyl aminopeptidase activity"/>
    <property type="evidence" value="ECO:0007669"/>
    <property type="project" value="UniProtKB-EC"/>
</dbReference>
<proteinExistence type="inferred from homology"/>
<feature type="domain" description="Peptidase M1 membrane alanine aminopeptidase" evidence="14">
    <location>
        <begin position="237"/>
        <end position="448"/>
    </location>
</feature>
<comment type="catalytic activity">
    <reaction evidence="1">
        <text>Release of an N-terminal amino acid, Xaa-|-Yaa- from a peptide, amide or arylamide. Xaa is preferably Ala, but may be most amino acids including Pro (slow action). When a terminal hydrophobic residue is followed by a prolyl residue, the two may be released as an intact Xaa-Pro dipeptide.</text>
        <dbReference type="EC" id="3.4.11.2"/>
    </reaction>
</comment>
<dbReference type="GO" id="GO:0005737">
    <property type="term" value="C:cytoplasm"/>
    <property type="evidence" value="ECO:0007669"/>
    <property type="project" value="TreeGrafter"/>
</dbReference>
<gene>
    <name evidence="17" type="ORF">B4N89_19975</name>
</gene>
<dbReference type="InterPro" id="IPR050344">
    <property type="entry name" value="Peptidase_M1_aminopeptidases"/>
</dbReference>
<evidence type="ECO:0000256" key="12">
    <source>
        <dbReference type="ARBA" id="ARBA00029811"/>
    </source>
</evidence>
<dbReference type="Gene3D" id="1.10.390.10">
    <property type="entry name" value="Neutral Protease Domain 2"/>
    <property type="match status" value="1"/>
</dbReference>
<evidence type="ECO:0000256" key="9">
    <source>
        <dbReference type="ARBA" id="ARBA00022801"/>
    </source>
</evidence>
<reference evidence="17 18" key="1">
    <citation type="submission" date="2017-03" db="EMBL/GenBank/DDBJ databases">
        <title>Draft genome sequence of Streptomyces scabrisporus NF3, endophyte isolated from Amphipterygium adstringens.</title>
        <authorList>
            <person name="Vazquez M."/>
            <person name="Ceapa C.D."/>
            <person name="Rodriguez Luna D."/>
            <person name="Sanchez Esquivel S."/>
        </authorList>
    </citation>
    <scope>NUCLEOTIDE SEQUENCE [LARGE SCALE GENOMIC DNA]</scope>
    <source>
        <strain evidence="17 18">NF3</strain>
    </source>
</reference>
<dbReference type="PANTHER" id="PTHR11533:SF174">
    <property type="entry name" value="PUROMYCIN-SENSITIVE AMINOPEPTIDASE-RELATED"/>
    <property type="match status" value="1"/>
</dbReference>
<comment type="similarity">
    <text evidence="3">Belongs to the peptidase M1 family.</text>
</comment>
<dbReference type="EMBL" id="MWQN01000001">
    <property type="protein sequence ID" value="OPC82913.1"/>
    <property type="molecule type" value="Genomic_DNA"/>
</dbReference>
<feature type="domain" description="ERAP1-like C-terminal" evidence="15">
    <location>
        <begin position="526"/>
        <end position="836"/>
    </location>
</feature>
<evidence type="ECO:0000256" key="4">
    <source>
        <dbReference type="ARBA" id="ARBA00012564"/>
    </source>
</evidence>
<evidence type="ECO:0000256" key="2">
    <source>
        <dbReference type="ARBA" id="ARBA00001947"/>
    </source>
</evidence>
<evidence type="ECO:0000256" key="6">
    <source>
        <dbReference type="ARBA" id="ARBA00022438"/>
    </source>
</evidence>
<dbReference type="Pfam" id="PF01433">
    <property type="entry name" value="Peptidase_M1"/>
    <property type="match status" value="1"/>
</dbReference>
<organism evidence="17 18">
    <name type="scientific">Embleya scabrispora</name>
    <dbReference type="NCBI Taxonomy" id="159449"/>
    <lineage>
        <taxon>Bacteria</taxon>
        <taxon>Bacillati</taxon>
        <taxon>Actinomycetota</taxon>
        <taxon>Actinomycetes</taxon>
        <taxon>Kitasatosporales</taxon>
        <taxon>Streptomycetaceae</taxon>
        <taxon>Embleya</taxon>
    </lineage>
</organism>
<evidence type="ECO:0000256" key="11">
    <source>
        <dbReference type="ARBA" id="ARBA00023049"/>
    </source>
</evidence>
<dbReference type="GO" id="GO:0005615">
    <property type="term" value="C:extracellular space"/>
    <property type="evidence" value="ECO:0007669"/>
    <property type="project" value="TreeGrafter"/>
</dbReference>
<evidence type="ECO:0000256" key="3">
    <source>
        <dbReference type="ARBA" id="ARBA00010136"/>
    </source>
</evidence>
<dbReference type="FunFam" id="1.10.390.10:FF:000004">
    <property type="entry name" value="Aminopeptidase N"/>
    <property type="match status" value="1"/>
</dbReference>
<dbReference type="RefSeq" id="WP_078977214.1">
    <property type="nucleotide sequence ID" value="NZ_MWQN01000001.1"/>
</dbReference>
<dbReference type="SUPFAM" id="SSF63737">
    <property type="entry name" value="Leukotriene A4 hydrolase N-terminal domain"/>
    <property type="match status" value="1"/>
</dbReference>
<dbReference type="PRINTS" id="PR00756">
    <property type="entry name" value="ALADIPTASE"/>
</dbReference>
<dbReference type="Pfam" id="PF17900">
    <property type="entry name" value="Peptidase_M1_N"/>
    <property type="match status" value="1"/>
</dbReference>
<dbReference type="STRING" id="159449.B4N89_19975"/>
<evidence type="ECO:0000259" key="14">
    <source>
        <dbReference type="Pfam" id="PF01433"/>
    </source>
</evidence>
<evidence type="ECO:0000313" key="17">
    <source>
        <dbReference type="EMBL" id="OPC82913.1"/>
    </source>
</evidence>
<keyword evidence="9" id="KW-0378">Hydrolase</keyword>
<sequence length="847" mass="93800">MPGRNLTREEARERARILSVEDYDVRLDVSTDSTETFHSETVLRFGCREAGAATFVDLLAPEVHEVVLNGRVLDPAEVFDGTRVLLTDLVEGANELRVLASCAYSRTGEGLHRFVDPVDDRVYLYTQYEPADSRRVFANFEQPDLKASFRFSITAPADWRVVSNSTTPTPEPVRDGVARWDFAPTPRISTYLTAIVAGPYHAVFDSYTSEAGLVVPLGGFCRASLAESFDHEEIFAVTKQGLDLFHDRFGFPYPFGKYDQLFVPEYNLGAMENPGAVTFTEEYVFRSKVTDSAYEGRANVLLHEMAHMWFGDLVTPRWWDDLWLKESFADFMGSYAQGAATRWTDAWTSFAARRKDWAYRQDQLPTTHPIVAVINDLEDAKLNFDGITYAKGASVLKQLVAYVGEDEFFAGARSYFRTHAWGNTTLADFLTALEETSGRDLKSWSADWLETSGVNTLRPAIETDADGVITSFAVLQEAAPGFPTLRPHRIAIGLYDGAERVARVEVDVVGARTEVPALVGRVRAPLILLNDDDLTYAKVRFDPESWRTLLDSLGTIDSSLARALCWGAAWDMTRDGELSARDYLDLVLRHAGRESDVGVVQKLHTQVKTGLDHYTDPALRAEALHRLATGAAEELRAAPAGGDHQLAWARCLASASATPDELAFLRELLSGGQEVPGLAMDTELRWAMLRALCAGGAADEPEIAAELGRDGTAAGRRHAIECRAARPTAEAKAEAWHLAVDSDELPNATLGAVIAGFATAGQEELTDPYVDRYFAALTPVWRDRSIEIARRIVVGLYPSGRIDPDTLRRTDEWLAAAEPVPALRRLVLECRDDVARALRARGRDRRN</sequence>
<comment type="cofactor">
    <cofactor evidence="2">
        <name>Zn(2+)</name>
        <dbReference type="ChEBI" id="CHEBI:29105"/>
    </cofactor>
</comment>